<evidence type="ECO:0000313" key="2">
    <source>
        <dbReference type="Proteomes" id="UP001169823"/>
    </source>
</evidence>
<dbReference type="EMBL" id="JAUOPJ010000005">
    <property type="protein sequence ID" value="MDO6456782.1"/>
    <property type="molecule type" value="Genomic_DNA"/>
</dbReference>
<reference evidence="1" key="1">
    <citation type="submission" date="2023-07" db="EMBL/GenBank/DDBJ databases">
        <title>Genome content predicts the carbon catabolic preferences of heterotrophic bacteria.</title>
        <authorList>
            <person name="Gralka M."/>
        </authorList>
    </citation>
    <scope>NUCLEOTIDE SEQUENCE</scope>
    <source>
        <strain evidence="1">I2M02</strain>
    </source>
</reference>
<protein>
    <submittedName>
        <fullName evidence="1">Flagellar biosynthesis regulator FlaF</fullName>
    </submittedName>
</protein>
<dbReference type="Proteomes" id="UP001169823">
    <property type="component" value="Unassembled WGS sequence"/>
</dbReference>
<dbReference type="InterPro" id="IPR010845">
    <property type="entry name" value="FlaF"/>
</dbReference>
<accession>A0AAW7XR12</accession>
<dbReference type="AlphaFoldDB" id="A0AAW7XR12"/>
<name>A0AAW7XR12_9RHOB</name>
<evidence type="ECO:0000313" key="1">
    <source>
        <dbReference type="EMBL" id="MDO6456782.1"/>
    </source>
</evidence>
<keyword evidence="1" id="KW-0969">Cilium</keyword>
<dbReference type="RefSeq" id="WP_303485869.1">
    <property type="nucleotide sequence ID" value="NZ_JAUOPJ010000005.1"/>
</dbReference>
<proteinExistence type="predicted"/>
<dbReference type="Pfam" id="PF07309">
    <property type="entry name" value="FlaF"/>
    <property type="match status" value="1"/>
</dbReference>
<gene>
    <name evidence="1" type="primary">flaF</name>
    <name evidence="1" type="ORF">Q4494_06810</name>
</gene>
<organism evidence="1 2">
    <name type="scientific">Celeribacter halophilus</name>
    <dbReference type="NCBI Taxonomy" id="576117"/>
    <lineage>
        <taxon>Bacteria</taxon>
        <taxon>Pseudomonadati</taxon>
        <taxon>Pseudomonadota</taxon>
        <taxon>Alphaproteobacteria</taxon>
        <taxon>Rhodobacterales</taxon>
        <taxon>Roseobacteraceae</taxon>
        <taxon>Celeribacter</taxon>
    </lineage>
</organism>
<dbReference type="GO" id="GO:0044781">
    <property type="term" value="P:bacterial-type flagellum organization"/>
    <property type="evidence" value="ECO:0007669"/>
    <property type="project" value="InterPro"/>
</dbReference>
<keyword evidence="1" id="KW-0966">Cell projection</keyword>
<keyword evidence="1" id="KW-0282">Flagellum</keyword>
<dbReference type="NCBIfam" id="NF009435">
    <property type="entry name" value="PRK12794.1"/>
    <property type="match status" value="1"/>
</dbReference>
<comment type="caution">
    <text evidence="1">The sequence shown here is derived from an EMBL/GenBank/DDBJ whole genome shotgun (WGS) entry which is preliminary data.</text>
</comment>
<sequence length="124" mass="13992">MNALQMARTAYSNTAAPIKTPRGTEYEAFARITHRLHETSGNKKNSYAAYVKALHDNRRLWTLLASNVAEKENKLPPNLRAQIFYLAQFTAKHTSDILSKKADESALIEINTAIMRGLHKEGHK</sequence>